<dbReference type="Pfam" id="PF01984">
    <property type="entry name" value="dsDNA_bind"/>
    <property type="match status" value="1"/>
</dbReference>
<evidence type="ECO:0000313" key="4">
    <source>
        <dbReference type="Proteomes" id="UP000292447"/>
    </source>
</evidence>
<dbReference type="STRING" id="2163413.A0A4P6XJ71"/>
<dbReference type="InterPro" id="IPR002836">
    <property type="entry name" value="PDCD5-like"/>
</dbReference>
<sequence length="129" mass="14958">MILKLETQLSNMDETELNAIRAARMKELQNGQGQGSPDPQQEQKFSMLSQVLEPSARERLSRVRMVRPERAEQVEQYLIKMISVGSITRKIGEKDIVEILESVSRGDQKQSKIVFERRNEDEDDDDFFD</sequence>
<dbReference type="PANTHER" id="PTHR10840:SF0">
    <property type="entry name" value="PROGRAMMED CELL DEATH PROTEIN 5"/>
    <property type="match status" value="1"/>
</dbReference>
<feature type="region of interest" description="Disordered" evidence="2">
    <location>
        <begin position="26"/>
        <end position="45"/>
    </location>
</feature>
<dbReference type="Proteomes" id="UP000292447">
    <property type="component" value="Chromosome II"/>
</dbReference>
<dbReference type="EMBL" id="CP034457">
    <property type="protein sequence ID" value="QBM87220.1"/>
    <property type="molecule type" value="Genomic_DNA"/>
</dbReference>
<dbReference type="SUPFAM" id="SSF46950">
    <property type="entry name" value="Double-stranded DNA-binding domain"/>
    <property type="match status" value="1"/>
</dbReference>
<evidence type="ECO:0000256" key="1">
    <source>
        <dbReference type="ARBA" id="ARBA00010490"/>
    </source>
</evidence>
<dbReference type="AlphaFoldDB" id="A0A4P6XJ71"/>
<feature type="compositionally biased region" description="Polar residues" evidence="2">
    <location>
        <begin position="29"/>
        <end position="45"/>
    </location>
</feature>
<accession>A0A4P6XJ71</accession>
<keyword evidence="4" id="KW-1185">Reference proteome</keyword>
<name>A0A4P6XJ71_9ASCO</name>
<proteinExistence type="inferred from homology"/>
<dbReference type="PANTHER" id="PTHR10840">
    <property type="entry name" value="PROGRAMMED CELL DEATH PROTEIN 5"/>
    <property type="match status" value="1"/>
</dbReference>
<comment type="similarity">
    <text evidence="1">Belongs to the PDCD5 family.</text>
</comment>
<gene>
    <name evidence="3" type="primary">MPUL0B04200</name>
    <name evidence="3" type="ORF">METSCH_B04200</name>
</gene>
<dbReference type="Gene3D" id="1.10.8.140">
    <property type="entry name" value="PDCD5-like"/>
    <property type="match status" value="1"/>
</dbReference>
<dbReference type="GO" id="GO:0005829">
    <property type="term" value="C:cytosol"/>
    <property type="evidence" value="ECO:0007669"/>
    <property type="project" value="TreeGrafter"/>
</dbReference>
<dbReference type="GO" id="GO:0003677">
    <property type="term" value="F:DNA binding"/>
    <property type="evidence" value="ECO:0007669"/>
    <property type="project" value="UniProtKB-KW"/>
</dbReference>
<evidence type="ECO:0000256" key="2">
    <source>
        <dbReference type="SAM" id="MobiDB-lite"/>
    </source>
</evidence>
<dbReference type="InterPro" id="IPR036883">
    <property type="entry name" value="PDCD5-like_sf"/>
</dbReference>
<dbReference type="GO" id="GO:0005634">
    <property type="term" value="C:nucleus"/>
    <property type="evidence" value="ECO:0007669"/>
    <property type="project" value="TreeGrafter"/>
</dbReference>
<feature type="region of interest" description="Disordered" evidence="2">
    <location>
        <begin position="105"/>
        <end position="129"/>
    </location>
</feature>
<reference evidence="4" key="1">
    <citation type="submission" date="2019-03" db="EMBL/GenBank/DDBJ databases">
        <title>Snf2 controls pulcherriminic acid biosynthesis and connects pigmentation and antifungal activity of the yeast Metschnikowia pulcherrima.</title>
        <authorList>
            <person name="Gore-Lloyd D."/>
            <person name="Sumann I."/>
            <person name="Brachmann A.O."/>
            <person name="Schneeberger K."/>
            <person name="Ortiz-Merino R.A."/>
            <person name="Moreno-Beltran M."/>
            <person name="Schlaefli M."/>
            <person name="Kirner P."/>
            <person name="Santos Kron A."/>
            <person name="Wolfe K.H."/>
            <person name="Piel J."/>
            <person name="Ahrens C.H."/>
            <person name="Henk D."/>
            <person name="Freimoser F.M."/>
        </authorList>
    </citation>
    <scope>NUCLEOTIDE SEQUENCE [LARGE SCALE GENOMIC DNA]</scope>
    <source>
        <strain evidence="4">APC 1.2</strain>
    </source>
</reference>
<evidence type="ECO:0000313" key="3">
    <source>
        <dbReference type="EMBL" id="QBM87220.1"/>
    </source>
</evidence>
<organism evidence="3 4">
    <name type="scientific">Metschnikowia aff. pulcherrima</name>
    <dbReference type="NCBI Taxonomy" id="2163413"/>
    <lineage>
        <taxon>Eukaryota</taxon>
        <taxon>Fungi</taxon>
        <taxon>Dikarya</taxon>
        <taxon>Ascomycota</taxon>
        <taxon>Saccharomycotina</taxon>
        <taxon>Pichiomycetes</taxon>
        <taxon>Metschnikowiaceae</taxon>
        <taxon>Metschnikowia</taxon>
    </lineage>
</organism>
<feature type="compositionally biased region" description="Basic and acidic residues" evidence="2">
    <location>
        <begin position="105"/>
        <end position="120"/>
    </location>
</feature>
<dbReference type="PIRSF" id="PIRSF015730">
    <property type="entry name" value="TFAR19"/>
    <property type="match status" value="1"/>
</dbReference>
<keyword evidence="3" id="KW-0238">DNA-binding</keyword>
<protein>
    <submittedName>
        <fullName evidence="3">DNA-binding TFAR19-related protein</fullName>
    </submittedName>
</protein>